<dbReference type="Pfam" id="PF00196">
    <property type="entry name" value="GerE"/>
    <property type="match status" value="1"/>
</dbReference>
<dbReference type="SUPFAM" id="SSF46894">
    <property type="entry name" value="C-terminal effector domain of the bipartite response regulators"/>
    <property type="match status" value="1"/>
</dbReference>
<dbReference type="PANTHER" id="PTHR34293:SF1">
    <property type="entry name" value="HTH-TYPE TRANSCRIPTIONAL REGULATOR TRMBL2"/>
    <property type="match status" value="1"/>
</dbReference>
<evidence type="ECO:0000313" key="4">
    <source>
        <dbReference type="EMBL" id="MDX2298076.1"/>
    </source>
</evidence>
<feature type="compositionally biased region" description="Low complexity" evidence="1">
    <location>
        <begin position="48"/>
        <end position="58"/>
    </location>
</feature>
<dbReference type="InterPro" id="IPR051797">
    <property type="entry name" value="TrmB-like"/>
</dbReference>
<proteinExistence type="predicted"/>
<keyword evidence="5" id="KW-1185">Reference proteome</keyword>
<sequence length="351" mass="38245">MSNLLSFLGVTEEEEEAYRALLRRGSASAASGRQETGAPHGERRGAEAADGPRPGAGAAEAGREVLERLLVLGLATGGAHGVIRAVPPARAVDALVESRLRTLREELETEATRRSVIESLFMECWTAVPPPHDDQAGEGQMIAQLHGIDAVREAIDELTFFARTEDLTTEPTGVLAEESIAVSHPINMRLLRRGVRLRTIMGAAILQDEPTLTYMRELVSHGAEVRVSHQPIERVIIVDRSAALTPIDPAHTARGALLVREPGLVATLVTLFERMWEAAEELPSEEVDLPSDVERDILAMLREADKDETAARQLGMSVRTYRKHLAALMRRLGAANRVEAALLAHEKGWLG</sequence>
<feature type="domain" description="HTH luxR-type" evidence="2">
    <location>
        <begin position="287"/>
        <end position="344"/>
    </location>
</feature>
<evidence type="ECO:0000313" key="3">
    <source>
        <dbReference type="EMBL" id="MDX2297943.1"/>
    </source>
</evidence>
<protein>
    <submittedName>
        <fullName evidence="3">LuxR C-terminal-related transcriptional regulator</fullName>
    </submittedName>
</protein>
<accession>A0ABU4KJJ9</accession>
<dbReference type="InterPro" id="IPR016032">
    <property type="entry name" value="Sig_transdc_resp-reg_C-effctor"/>
</dbReference>
<evidence type="ECO:0000259" key="2">
    <source>
        <dbReference type="SMART" id="SM00421"/>
    </source>
</evidence>
<dbReference type="InterPro" id="IPR000792">
    <property type="entry name" value="Tscrpt_reg_LuxR_C"/>
</dbReference>
<dbReference type="InterPro" id="IPR036388">
    <property type="entry name" value="WH-like_DNA-bd_sf"/>
</dbReference>
<dbReference type="Gene3D" id="1.10.10.10">
    <property type="entry name" value="Winged helix-like DNA-binding domain superfamily/Winged helix DNA-binding domain"/>
    <property type="match status" value="1"/>
</dbReference>
<reference evidence="3 5" key="1">
    <citation type="submission" date="2023-10" db="EMBL/GenBank/DDBJ databases">
        <authorList>
            <person name="Wang X.X."/>
        </authorList>
    </citation>
    <scope>NUCLEOTIDE SEQUENCE [LARGE SCALE GENOMIC DNA]</scope>
    <source>
        <strain evidence="3 5">NBRC 12816</strain>
    </source>
</reference>
<comment type="caution">
    <text evidence="3">The sequence shown here is derived from an EMBL/GenBank/DDBJ whole genome shotgun (WGS) entry which is preliminary data.</text>
</comment>
<dbReference type="SMART" id="SM00421">
    <property type="entry name" value="HTH_LUXR"/>
    <property type="match status" value="1"/>
</dbReference>
<gene>
    <name evidence="3" type="ORF">R2363_37965</name>
    <name evidence="4" type="ORF">R2363_38640</name>
</gene>
<dbReference type="PANTHER" id="PTHR34293">
    <property type="entry name" value="HTH-TYPE TRANSCRIPTIONAL REGULATOR TRMBL2"/>
    <property type="match status" value="1"/>
</dbReference>
<name>A0ABU4KJJ9_9ACTN</name>
<dbReference type="EMBL" id="JAWJZF010000547">
    <property type="protein sequence ID" value="MDX2298076.1"/>
    <property type="molecule type" value="Genomic_DNA"/>
</dbReference>
<dbReference type="EMBL" id="JAWJZF010000547">
    <property type="protein sequence ID" value="MDX2297943.1"/>
    <property type="molecule type" value="Genomic_DNA"/>
</dbReference>
<evidence type="ECO:0000313" key="5">
    <source>
        <dbReference type="Proteomes" id="UP001278571"/>
    </source>
</evidence>
<evidence type="ECO:0000256" key="1">
    <source>
        <dbReference type="SAM" id="MobiDB-lite"/>
    </source>
</evidence>
<organism evidence="3 5">
    <name type="scientific">Streptomyces roseolus</name>
    <dbReference type="NCBI Taxonomy" id="67358"/>
    <lineage>
        <taxon>Bacteria</taxon>
        <taxon>Bacillati</taxon>
        <taxon>Actinomycetota</taxon>
        <taxon>Actinomycetes</taxon>
        <taxon>Kitasatosporales</taxon>
        <taxon>Streptomycetaceae</taxon>
        <taxon>Streptomyces</taxon>
    </lineage>
</organism>
<dbReference type="Proteomes" id="UP001278571">
    <property type="component" value="Unassembled WGS sequence"/>
</dbReference>
<feature type="region of interest" description="Disordered" evidence="1">
    <location>
        <begin position="25"/>
        <end position="58"/>
    </location>
</feature>
<dbReference type="RefSeq" id="WP_319014058.1">
    <property type="nucleotide sequence ID" value="NZ_JAWJZF010000547.1"/>
</dbReference>